<dbReference type="KEGG" id="msaa:QYS49_05700"/>
<sequence length="150" mass="17736">MKKITLIFLTAIILFACKEGDEKPPFDNIEFYENHEAANWTKETAKVHLQGKWKLIYTYCCPMSPNSGWVAVDDDHFILEFKGDSVQVFTDNNLEQIQYWEFDERYEDAFYLETNEPISNTFGTIYFSENYMFFNASPFDGSDNYFEKVE</sequence>
<dbReference type="Proteomes" id="UP001230496">
    <property type="component" value="Chromosome"/>
</dbReference>
<proteinExistence type="predicted"/>
<reference evidence="1 2" key="1">
    <citation type="submission" date="2023-08" db="EMBL/GenBank/DDBJ databases">
        <title>Comparative genomics and taxonomic characterization of three novel marine species of genus Marivirga.</title>
        <authorList>
            <person name="Muhammad N."/>
            <person name="Kim S.-G."/>
        </authorList>
    </citation>
    <scope>NUCLEOTIDE SEQUENCE [LARGE SCALE GENOMIC DNA]</scope>
    <source>
        <strain evidence="1 2">BDSF4-3</strain>
    </source>
</reference>
<dbReference type="EMBL" id="CP129971">
    <property type="protein sequence ID" value="WKK76773.1"/>
    <property type="molecule type" value="Genomic_DNA"/>
</dbReference>
<keyword evidence="2" id="KW-1185">Reference proteome</keyword>
<evidence type="ECO:0000313" key="2">
    <source>
        <dbReference type="Proteomes" id="UP001230496"/>
    </source>
</evidence>
<name>A0AA49JBV1_9BACT</name>
<organism evidence="1 2">
    <name type="scientific">Marivirga salinarum</name>
    <dbReference type="NCBI Taxonomy" id="3059078"/>
    <lineage>
        <taxon>Bacteria</taxon>
        <taxon>Pseudomonadati</taxon>
        <taxon>Bacteroidota</taxon>
        <taxon>Cytophagia</taxon>
        <taxon>Cytophagales</taxon>
        <taxon>Marivirgaceae</taxon>
        <taxon>Marivirga</taxon>
    </lineage>
</organism>
<gene>
    <name evidence="1" type="ORF">QYS49_05700</name>
</gene>
<protein>
    <submittedName>
        <fullName evidence="1">Uncharacterized protein</fullName>
    </submittedName>
</protein>
<dbReference type="RefSeq" id="WP_308350159.1">
    <property type="nucleotide sequence ID" value="NZ_CP129971.1"/>
</dbReference>
<evidence type="ECO:0000313" key="1">
    <source>
        <dbReference type="EMBL" id="WKK76773.1"/>
    </source>
</evidence>
<dbReference type="PROSITE" id="PS51257">
    <property type="entry name" value="PROKAR_LIPOPROTEIN"/>
    <property type="match status" value="1"/>
</dbReference>
<accession>A0AA49JBV1</accession>
<dbReference type="AlphaFoldDB" id="A0AA49JBV1"/>